<organism evidence="2 3">
    <name type="scientific">Pontiella desulfatans</name>
    <dbReference type="NCBI Taxonomy" id="2750659"/>
    <lineage>
        <taxon>Bacteria</taxon>
        <taxon>Pseudomonadati</taxon>
        <taxon>Kiritimatiellota</taxon>
        <taxon>Kiritimatiellia</taxon>
        <taxon>Kiritimatiellales</taxon>
        <taxon>Pontiellaceae</taxon>
        <taxon>Pontiella</taxon>
    </lineage>
</organism>
<reference evidence="2 3" key="1">
    <citation type="submission" date="2019-04" db="EMBL/GenBank/DDBJ databases">
        <authorList>
            <person name="Van Vliet M D."/>
        </authorList>
    </citation>
    <scope>NUCLEOTIDE SEQUENCE [LARGE SCALE GENOMIC DNA]</scope>
    <source>
        <strain evidence="2 3">F1</strain>
    </source>
</reference>
<dbReference type="PANTHER" id="PTHR36966">
    <property type="entry name" value="REP-ASSOCIATED TYROSINE TRANSPOSASE"/>
    <property type="match status" value="1"/>
</dbReference>
<dbReference type="SMART" id="SM01321">
    <property type="entry name" value="Y1_Tnp"/>
    <property type="match status" value="1"/>
</dbReference>
<feature type="domain" description="Transposase IS200-like" evidence="1">
    <location>
        <begin position="17"/>
        <end position="133"/>
    </location>
</feature>
<dbReference type="PANTHER" id="PTHR36966:SF1">
    <property type="entry name" value="REP-ASSOCIATED TYROSINE TRANSPOSASE"/>
    <property type="match status" value="1"/>
</dbReference>
<dbReference type="InterPro" id="IPR052715">
    <property type="entry name" value="RAYT_transposase"/>
</dbReference>
<gene>
    <name evidence="2" type="ORF">PDESU_01516</name>
</gene>
<dbReference type="Proteomes" id="UP000366872">
    <property type="component" value="Unassembled WGS sequence"/>
</dbReference>
<dbReference type="AlphaFoldDB" id="A0A6C2TZ78"/>
<keyword evidence="3" id="KW-1185">Reference proteome</keyword>
<dbReference type="EMBL" id="CAAHFG010000001">
    <property type="protein sequence ID" value="VGO12962.1"/>
    <property type="molecule type" value="Genomic_DNA"/>
</dbReference>
<sequence length="180" mass="21316">MNREADYWPHAPMHSLSEQGVYMVTAGTYQKQHFLNAPDKLTLFRDLLFSFAAEFGWQLQAWAIMANHYHFVAVSPASAESLRRFIGKLHEYNAKKLNRIDQAPGRKVWHNYWDSHITHQTSYYARLRYVHRNPEHHGIIDQAANYRWCSQAWLEHHADRAFVNTLAKFKTDRISVRDDF</sequence>
<evidence type="ECO:0000259" key="1">
    <source>
        <dbReference type="SMART" id="SM01321"/>
    </source>
</evidence>
<protein>
    <recommendedName>
        <fullName evidence="1">Transposase IS200-like domain-containing protein</fullName>
    </recommendedName>
</protein>
<dbReference type="GO" id="GO:0004803">
    <property type="term" value="F:transposase activity"/>
    <property type="evidence" value="ECO:0007669"/>
    <property type="project" value="InterPro"/>
</dbReference>
<proteinExistence type="predicted"/>
<evidence type="ECO:0000313" key="2">
    <source>
        <dbReference type="EMBL" id="VGO12962.1"/>
    </source>
</evidence>
<dbReference type="InterPro" id="IPR036515">
    <property type="entry name" value="Transposase_17_sf"/>
</dbReference>
<dbReference type="InterPro" id="IPR002686">
    <property type="entry name" value="Transposase_17"/>
</dbReference>
<accession>A0A6C2TZ78</accession>
<dbReference type="Gene3D" id="3.30.70.1290">
    <property type="entry name" value="Transposase IS200-like"/>
    <property type="match status" value="1"/>
</dbReference>
<name>A0A6C2TZ78_PONDE</name>
<dbReference type="Pfam" id="PF01797">
    <property type="entry name" value="Y1_Tnp"/>
    <property type="match status" value="1"/>
</dbReference>
<dbReference type="GO" id="GO:0043565">
    <property type="term" value="F:sequence-specific DNA binding"/>
    <property type="evidence" value="ECO:0007669"/>
    <property type="project" value="TreeGrafter"/>
</dbReference>
<evidence type="ECO:0000313" key="3">
    <source>
        <dbReference type="Proteomes" id="UP000366872"/>
    </source>
</evidence>
<dbReference type="GO" id="GO:0006313">
    <property type="term" value="P:DNA transposition"/>
    <property type="evidence" value="ECO:0007669"/>
    <property type="project" value="InterPro"/>
</dbReference>
<dbReference type="SUPFAM" id="SSF143422">
    <property type="entry name" value="Transposase IS200-like"/>
    <property type="match status" value="1"/>
</dbReference>
<dbReference type="RefSeq" id="WP_136078584.1">
    <property type="nucleotide sequence ID" value="NZ_CAAHFG010000001.1"/>
</dbReference>